<dbReference type="SUPFAM" id="SSF55347">
    <property type="entry name" value="Glyceraldehyde-3-phosphate dehydrogenase-like, C-terminal domain"/>
    <property type="match status" value="1"/>
</dbReference>
<accession>A0A4P8XH24</accession>
<dbReference type="SUPFAM" id="SSF51735">
    <property type="entry name" value="NAD(P)-binding Rossmann-fold domains"/>
    <property type="match status" value="1"/>
</dbReference>
<feature type="domain" description="GFO/IDH/MocA-like oxidoreductase" evidence="2">
    <location>
        <begin position="129"/>
        <end position="256"/>
    </location>
</feature>
<sequence length="346" mass="39382">MTIKGLIVGAGHFADIQLEAWAEVQGARIVGVLSRTREDAQPLADKYGLEAFGDWEHALDALSPDFIDICTPPPSHLHYTRLAADRGLPILCQKPLAPSLQEAEELVAYCEERSVPLMVNENWRWQAWYREIKTMMDAGMLGEVYSAYMAMRPGDGWGEQPYSVQPYFREMKQFLIYETGIHYLDTYRYLFGEIESLYCQLRTINPVIQGEDLAMVHLNFTSGATGLYDANRVTYMEQVRSPVYGWMTLEGTSGKLRLEEDGAIYFTPRDGQERRHEYHIPAKGWKGGCTIATQQHFVDVLRDGGVFETNGRDYMASVRAVYACYESAAKQQVVVLNRKIDCEIKE</sequence>
<dbReference type="EMBL" id="CP040396">
    <property type="protein sequence ID" value="QCT01598.1"/>
    <property type="molecule type" value="Genomic_DNA"/>
</dbReference>
<proteinExistence type="predicted"/>
<gene>
    <name evidence="3" type="ORF">E6C60_0877</name>
</gene>
<evidence type="ECO:0000313" key="3">
    <source>
        <dbReference type="EMBL" id="QCT01598.1"/>
    </source>
</evidence>
<name>A0A4P8XH24_9BACL</name>
<dbReference type="PANTHER" id="PTHR43708:SF8">
    <property type="entry name" value="OXIDOREDUCTASE"/>
    <property type="match status" value="1"/>
</dbReference>
<protein>
    <submittedName>
        <fullName evidence="3">NADH-dependent dihydrogenase</fullName>
    </submittedName>
</protein>
<evidence type="ECO:0000259" key="1">
    <source>
        <dbReference type="Pfam" id="PF01408"/>
    </source>
</evidence>
<dbReference type="InterPro" id="IPR036291">
    <property type="entry name" value="NAD(P)-bd_dom_sf"/>
</dbReference>
<dbReference type="InterPro" id="IPR000683">
    <property type="entry name" value="Gfo/Idh/MocA-like_OxRdtase_N"/>
</dbReference>
<dbReference type="GO" id="GO:0000166">
    <property type="term" value="F:nucleotide binding"/>
    <property type="evidence" value="ECO:0007669"/>
    <property type="project" value="InterPro"/>
</dbReference>
<dbReference type="AlphaFoldDB" id="A0A4P8XH24"/>
<keyword evidence="4" id="KW-1185">Reference proteome</keyword>
<dbReference type="InterPro" id="IPR055170">
    <property type="entry name" value="GFO_IDH_MocA-like_dom"/>
</dbReference>
<dbReference type="InterPro" id="IPR051317">
    <property type="entry name" value="Gfo/Idh/MocA_oxidoreduct"/>
</dbReference>
<dbReference type="RefSeq" id="WP_175415192.1">
    <property type="nucleotide sequence ID" value="NZ_CP040396.1"/>
</dbReference>
<dbReference type="Proteomes" id="UP000300879">
    <property type="component" value="Chromosome"/>
</dbReference>
<organism evidence="3 4">
    <name type="scientific">Paenibacillus algicola</name>
    <dbReference type="NCBI Taxonomy" id="2565926"/>
    <lineage>
        <taxon>Bacteria</taxon>
        <taxon>Bacillati</taxon>
        <taxon>Bacillota</taxon>
        <taxon>Bacilli</taxon>
        <taxon>Bacillales</taxon>
        <taxon>Paenibacillaceae</taxon>
        <taxon>Paenibacillus</taxon>
    </lineage>
</organism>
<dbReference type="PANTHER" id="PTHR43708">
    <property type="entry name" value="CONSERVED EXPRESSED OXIDOREDUCTASE (EUROFUNG)"/>
    <property type="match status" value="1"/>
</dbReference>
<dbReference type="Gene3D" id="3.30.360.10">
    <property type="entry name" value="Dihydrodipicolinate Reductase, domain 2"/>
    <property type="match status" value="1"/>
</dbReference>
<dbReference type="Pfam" id="PF22725">
    <property type="entry name" value="GFO_IDH_MocA_C3"/>
    <property type="match status" value="1"/>
</dbReference>
<evidence type="ECO:0000259" key="2">
    <source>
        <dbReference type="Pfam" id="PF22725"/>
    </source>
</evidence>
<dbReference type="Gene3D" id="3.40.50.720">
    <property type="entry name" value="NAD(P)-binding Rossmann-like Domain"/>
    <property type="match status" value="1"/>
</dbReference>
<feature type="domain" description="Gfo/Idh/MocA-like oxidoreductase N-terminal" evidence="1">
    <location>
        <begin position="5"/>
        <end position="120"/>
    </location>
</feature>
<dbReference type="KEGG" id="palo:E6C60_0877"/>
<evidence type="ECO:0000313" key="4">
    <source>
        <dbReference type="Proteomes" id="UP000300879"/>
    </source>
</evidence>
<reference evidence="3 4" key="1">
    <citation type="submission" date="2019-05" db="EMBL/GenBank/DDBJ databases">
        <authorList>
            <person name="Chen C."/>
        </authorList>
    </citation>
    <scope>NUCLEOTIDE SEQUENCE [LARGE SCALE GENOMIC DNA]</scope>
    <source>
        <strain evidence="3 4">HB172198</strain>
    </source>
</reference>
<dbReference type="Pfam" id="PF01408">
    <property type="entry name" value="GFO_IDH_MocA"/>
    <property type="match status" value="1"/>
</dbReference>